<feature type="domain" description="AMP-dependent synthetase/ligase" evidence="2">
    <location>
        <begin position="198"/>
        <end position="414"/>
    </location>
</feature>
<dbReference type="InterPro" id="IPR000873">
    <property type="entry name" value="AMP-dep_synth/lig_dom"/>
</dbReference>
<evidence type="ECO:0000313" key="4">
    <source>
        <dbReference type="EMBL" id="KAL1593679.1"/>
    </source>
</evidence>
<dbReference type="InterPro" id="IPR045851">
    <property type="entry name" value="AMP-bd_C_sf"/>
</dbReference>
<dbReference type="EMBL" id="JAKJXO020000018">
    <property type="protein sequence ID" value="KAL1593679.1"/>
    <property type="molecule type" value="Genomic_DNA"/>
</dbReference>
<feature type="domain" description="Acetyl-coenzyme A synthetase N-terminal" evidence="3">
    <location>
        <begin position="19"/>
        <end position="77"/>
    </location>
</feature>
<keyword evidence="5" id="KW-1185">Reference proteome</keyword>
<dbReference type="PANTHER" id="PTHR42921">
    <property type="entry name" value="ACETOACETYL-COA SYNTHETASE"/>
    <property type="match status" value="1"/>
</dbReference>
<comment type="similarity">
    <text evidence="1">Belongs to the ATP-dependent AMP-binding enzyme family.</text>
</comment>
<evidence type="ECO:0000313" key="5">
    <source>
        <dbReference type="Proteomes" id="UP001521785"/>
    </source>
</evidence>
<comment type="caution">
    <text evidence="4">The sequence shown here is derived from an EMBL/GenBank/DDBJ whole genome shotgun (WGS) entry which is preliminary data.</text>
</comment>
<proteinExistence type="inferred from homology"/>
<dbReference type="Gene3D" id="3.40.50.12780">
    <property type="entry name" value="N-terminal domain of ligase-like"/>
    <property type="match status" value="1"/>
</dbReference>
<dbReference type="InterPro" id="IPR032387">
    <property type="entry name" value="ACAS_N"/>
</dbReference>
<dbReference type="Pfam" id="PF16177">
    <property type="entry name" value="ACAS_N"/>
    <property type="match status" value="1"/>
</dbReference>
<dbReference type="PANTHER" id="PTHR42921:SF4">
    <property type="entry name" value="ACETOACETYL-COA SYNTHASE (AFU_ORTHOLOGUE AFUA_8G04770)"/>
    <property type="match status" value="1"/>
</dbReference>
<evidence type="ECO:0000259" key="3">
    <source>
        <dbReference type="Pfam" id="PF16177"/>
    </source>
</evidence>
<dbReference type="PROSITE" id="PS00455">
    <property type="entry name" value="AMP_BINDING"/>
    <property type="match status" value="1"/>
</dbReference>
<accession>A0ABR3QNE4</accession>
<dbReference type="SUPFAM" id="SSF56801">
    <property type="entry name" value="Acetyl-CoA synthetase-like"/>
    <property type="match status" value="1"/>
</dbReference>
<name>A0ABR3QNE4_9PLEO</name>
<organism evidence="4 5">
    <name type="scientific">Paraconiothyrium brasiliense</name>
    <dbReference type="NCBI Taxonomy" id="300254"/>
    <lineage>
        <taxon>Eukaryota</taxon>
        <taxon>Fungi</taxon>
        <taxon>Dikarya</taxon>
        <taxon>Ascomycota</taxon>
        <taxon>Pezizomycotina</taxon>
        <taxon>Dothideomycetes</taxon>
        <taxon>Pleosporomycetidae</taxon>
        <taxon>Pleosporales</taxon>
        <taxon>Massarineae</taxon>
        <taxon>Didymosphaeriaceae</taxon>
        <taxon>Paraconiothyrium</taxon>
    </lineage>
</organism>
<gene>
    <name evidence="4" type="ORF">SLS60_010410</name>
</gene>
<dbReference type="Proteomes" id="UP001521785">
    <property type="component" value="Unassembled WGS sequence"/>
</dbReference>
<dbReference type="InterPro" id="IPR020845">
    <property type="entry name" value="AMP-binding_CS"/>
</dbReference>
<sequence>MWSFMQDANQKHNLTMQTYRDLYDWSVGPNRTGFWEQMWDAAGFIYSGNYTEVVDTTKPMDSIPHWFRGTYLNFAENILYSADPRDPSKTTTRNKEDGKVAVTEVREGNTEGILERLLQIKPMYLFADDWAVYNGKTTDLRLKIKEIVEGMGGVKEFEGVVLQPRFLGRPADVDGVPRAVILENFVKAAGGKDQLVFERVAFRDPFLVVYSSGTTGMPKCIVHSVGGVLISMLKEEKLHKEMGPDSVMLQYTTTGWIMYLVSIQSLVSGSRSVFYDGSPFIPSAEAFLSVLESQRVTDFGTSARFLHELQKSNIVPRKQFDLSRLRSVCTTGMVLSDALFEWFYDTAFPPKVHLRNVSGGTDLAGCFGIMNPLEPVYVGGCQGPTLGTKMEVYDSLIESGPGRAVRHGEPGELVATASFPNQPVFFWGDETGERYYNAYYARFPHVWTHGDFIQYHPVTGQVLFLGRADGVLNPSGVRFGSSDIYSVIETYFLEVADSVCVGQRRPQDSDESVVLFLKMKDGNQFTESLVERVKRKIGEERSRRHIPRYVFQTWDIPATVNGKKVELPVKQIVSGKIVKPSGTLANPQSLQFYYQFAKVEDVLKSIKKERDGKARSKL</sequence>
<evidence type="ECO:0000259" key="2">
    <source>
        <dbReference type="Pfam" id="PF00501"/>
    </source>
</evidence>
<evidence type="ECO:0008006" key="6">
    <source>
        <dbReference type="Google" id="ProtNLM"/>
    </source>
</evidence>
<evidence type="ECO:0000256" key="1">
    <source>
        <dbReference type="ARBA" id="ARBA00006432"/>
    </source>
</evidence>
<protein>
    <recommendedName>
        <fullName evidence="6">Acetoacetyl-CoA synthetase</fullName>
    </recommendedName>
</protein>
<dbReference type="Pfam" id="PF00501">
    <property type="entry name" value="AMP-binding"/>
    <property type="match status" value="1"/>
</dbReference>
<reference evidence="4 5" key="1">
    <citation type="submission" date="2024-02" db="EMBL/GenBank/DDBJ databases">
        <title>De novo assembly and annotation of 12 fungi associated with fruit tree decline syndrome in Ontario, Canada.</title>
        <authorList>
            <person name="Sulman M."/>
            <person name="Ellouze W."/>
            <person name="Ilyukhin E."/>
        </authorList>
    </citation>
    <scope>NUCLEOTIDE SEQUENCE [LARGE SCALE GENOMIC DNA]</scope>
    <source>
        <strain evidence="4 5">M42-189</strain>
    </source>
</reference>
<dbReference type="InterPro" id="IPR042099">
    <property type="entry name" value="ANL_N_sf"/>
</dbReference>
<dbReference type="Gene3D" id="3.30.300.30">
    <property type="match status" value="1"/>
</dbReference>